<proteinExistence type="predicted"/>
<evidence type="ECO:0000313" key="3">
    <source>
        <dbReference type="Proteomes" id="UP000821866"/>
    </source>
</evidence>
<dbReference type="Proteomes" id="UP000821866">
    <property type="component" value="Unassembled WGS sequence"/>
</dbReference>
<feature type="region of interest" description="Disordered" evidence="1">
    <location>
        <begin position="1"/>
        <end position="322"/>
    </location>
</feature>
<organism evidence="2 3">
    <name type="scientific">Rhipicephalus microplus</name>
    <name type="common">Cattle tick</name>
    <name type="synonym">Boophilus microplus</name>
    <dbReference type="NCBI Taxonomy" id="6941"/>
    <lineage>
        <taxon>Eukaryota</taxon>
        <taxon>Metazoa</taxon>
        <taxon>Ecdysozoa</taxon>
        <taxon>Arthropoda</taxon>
        <taxon>Chelicerata</taxon>
        <taxon>Arachnida</taxon>
        <taxon>Acari</taxon>
        <taxon>Parasitiformes</taxon>
        <taxon>Ixodida</taxon>
        <taxon>Ixodoidea</taxon>
        <taxon>Ixodidae</taxon>
        <taxon>Rhipicephalinae</taxon>
        <taxon>Rhipicephalus</taxon>
        <taxon>Boophilus</taxon>
    </lineage>
</organism>
<sequence>MLHVRSQGNMPRDIADYLTETQWTPRSPSHSPSPSRCMSPHHRQYSDPTRGRSPSPLRSKFELAFSSFVPGSRHDDGNLRERNQEEKVPASAHSRARHRRQRSPAIRPGTLPTGVAVHDEPANDEQNGHPVTSRSAEQTTGLQVLKPRSPVPTISRTPNYWDNAAEHEWVDEHATLPEPEPLINAGEHGSESSHHGTDTEQAASSSPETSSAETSRESWVVSLSEGEEQKVPNHETGEELAELLVDEAHFPRLDVGNAPPRDTSITPRVGSDHARTPNPLQPVVDPSPTDTTPPAGPANEADKGFPTNPTQPARAHARLGCRTGQRIRDTSYLRAPTIYIADRPL</sequence>
<keyword evidence="3" id="KW-1185">Reference proteome</keyword>
<dbReference type="AlphaFoldDB" id="A0A9J6DW05"/>
<protein>
    <submittedName>
        <fullName evidence="2">Uncharacterized protein</fullName>
    </submittedName>
</protein>
<gene>
    <name evidence="2" type="ORF">HPB51_020395</name>
</gene>
<accession>A0A9J6DW05</accession>
<feature type="compositionally biased region" description="Low complexity" evidence="1">
    <location>
        <begin position="199"/>
        <end position="213"/>
    </location>
</feature>
<dbReference type="EMBL" id="JABSTU010000007">
    <property type="protein sequence ID" value="KAH8026411.1"/>
    <property type="molecule type" value="Genomic_DNA"/>
</dbReference>
<reference evidence="2" key="2">
    <citation type="submission" date="2021-09" db="EMBL/GenBank/DDBJ databases">
        <authorList>
            <person name="Jia N."/>
            <person name="Wang J."/>
            <person name="Shi W."/>
            <person name="Du L."/>
            <person name="Sun Y."/>
            <person name="Zhan W."/>
            <person name="Jiang J."/>
            <person name="Wang Q."/>
            <person name="Zhang B."/>
            <person name="Ji P."/>
            <person name="Sakyi L.B."/>
            <person name="Cui X."/>
            <person name="Yuan T."/>
            <person name="Jiang B."/>
            <person name="Yang W."/>
            <person name="Lam T.T.-Y."/>
            <person name="Chang Q."/>
            <person name="Ding S."/>
            <person name="Wang X."/>
            <person name="Zhu J."/>
            <person name="Ruan X."/>
            <person name="Zhao L."/>
            <person name="Wei J."/>
            <person name="Que T."/>
            <person name="Du C."/>
            <person name="Cheng J."/>
            <person name="Dai P."/>
            <person name="Han X."/>
            <person name="Huang E."/>
            <person name="Gao Y."/>
            <person name="Liu J."/>
            <person name="Shao H."/>
            <person name="Ye R."/>
            <person name="Li L."/>
            <person name="Wei W."/>
            <person name="Wang X."/>
            <person name="Wang C."/>
            <person name="Huo Q."/>
            <person name="Li W."/>
            <person name="Guo W."/>
            <person name="Chen H."/>
            <person name="Chen S."/>
            <person name="Zhou L."/>
            <person name="Zhou L."/>
            <person name="Ni X."/>
            <person name="Tian J."/>
            <person name="Zhou Y."/>
            <person name="Sheng Y."/>
            <person name="Liu T."/>
            <person name="Pan Y."/>
            <person name="Xia L."/>
            <person name="Li J."/>
            <person name="Zhao F."/>
            <person name="Cao W."/>
        </authorList>
    </citation>
    <scope>NUCLEOTIDE SEQUENCE</scope>
    <source>
        <strain evidence="2">Rmic-2018</strain>
        <tissue evidence="2">Larvae</tissue>
    </source>
</reference>
<name>A0A9J6DW05_RHIMP</name>
<comment type="caution">
    <text evidence="2">The sequence shown here is derived from an EMBL/GenBank/DDBJ whole genome shotgun (WGS) entry which is preliminary data.</text>
</comment>
<reference evidence="2" key="1">
    <citation type="journal article" date="2020" name="Cell">
        <title>Large-Scale Comparative Analyses of Tick Genomes Elucidate Their Genetic Diversity and Vector Capacities.</title>
        <authorList>
            <consortium name="Tick Genome and Microbiome Consortium (TIGMIC)"/>
            <person name="Jia N."/>
            <person name="Wang J."/>
            <person name="Shi W."/>
            <person name="Du L."/>
            <person name="Sun Y."/>
            <person name="Zhan W."/>
            <person name="Jiang J.F."/>
            <person name="Wang Q."/>
            <person name="Zhang B."/>
            <person name="Ji P."/>
            <person name="Bell-Sakyi L."/>
            <person name="Cui X.M."/>
            <person name="Yuan T.T."/>
            <person name="Jiang B.G."/>
            <person name="Yang W.F."/>
            <person name="Lam T.T."/>
            <person name="Chang Q.C."/>
            <person name="Ding S.J."/>
            <person name="Wang X.J."/>
            <person name="Zhu J.G."/>
            <person name="Ruan X.D."/>
            <person name="Zhao L."/>
            <person name="Wei J.T."/>
            <person name="Ye R.Z."/>
            <person name="Que T.C."/>
            <person name="Du C.H."/>
            <person name="Zhou Y.H."/>
            <person name="Cheng J.X."/>
            <person name="Dai P.F."/>
            <person name="Guo W.B."/>
            <person name="Han X.H."/>
            <person name="Huang E.J."/>
            <person name="Li L.F."/>
            <person name="Wei W."/>
            <person name="Gao Y.C."/>
            <person name="Liu J.Z."/>
            <person name="Shao H.Z."/>
            <person name="Wang X."/>
            <person name="Wang C.C."/>
            <person name="Yang T.C."/>
            <person name="Huo Q.B."/>
            <person name="Li W."/>
            <person name="Chen H.Y."/>
            <person name="Chen S.E."/>
            <person name="Zhou L.G."/>
            <person name="Ni X.B."/>
            <person name="Tian J.H."/>
            <person name="Sheng Y."/>
            <person name="Liu T."/>
            <person name="Pan Y.S."/>
            <person name="Xia L.Y."/>
            <person name="Li J."/>
            <person name="Zhao F."/>
            <person name="Cao W.C."/>
        </authorList>
    </citation>
    <scope>NUCLEOTIDE SEQUENCE</scope>
    <source>
        <strain evidence="2">Rmic-2018</strain>
    </source>
</reference>
<feature type="compositionally biased region" description="Basic and acidic residues" evidence="1">
    <location>
        <begin position="164"/>
        <end position="175"/>
    </location>
</feature>
<feature type="compositionally biased region" description="Low complexity" evidence="1">
    <location>
        <begin position="25"/>
        <end position="38"/>
    </location>
</feature>
<feature type="compositionally biased region" description="Basic and acidic residues" evidence="1">
    <location>
        <begin position="72"/>
        <end position="88"/>
    </location>
</feature>
<feature type="compositionally biased region" description="Basic and acidic residues" evidence="1">
    <location>
        <begin position="188"/>
        <end position="198"/>
    </location>
</feature>
<feature type="compositionally biased region" description="Low complexity" evidence="1">
    <location>
        <begin position="282"/>
        <end position="293"/>
    </location>
</feature>
<evidence type="ECO:0000313" key="2">
    <source>
        <dbReference type="EMBL" id="KAH8026411.1"/>
    </source>
</evidence>
<feature type="compositionally biased region" description="Polar residues" evidence="1">
    <location>
        <begin position="129"/>
        <end position="142"/>
    </location>
</feature>
<evidence type="ECO:0000256" key="1">
    <source>
        <dbReference type="SAM" id="MobiDB-lite"/>
    </source>
</evidence>
<feature type="compositionally biased region" description="Basic and acidic residues" evidence="1">
    <location>
        <begin position="227"/>
        <end position="237"/>
    </location>
</feature>